<dbReference type="EMBL" id="JALLPJ020001321">
    <property type="protein sequence ID" value="KAL3769964.1"/>
    <property type="molecule type" value="Genomic_DNA"/>
</dbReference>
<dbReference type="InterPro" id="IPR006694">
    <property type="entry name" value="Fatty_acid_hydroxylase"/>
</dbReference>
<reference evidence="7 8" key="1">
    <citation type="submission" date="2024-10" db="EMBL/GenBank/DDBJ databases">
        <title>Updated reference genomes for cyclostephanoid diatoms.</title>
        <authorList>
            <person name="Roberts W.R."/>
            <person name="Alverson A.J."/>
        </authorList>
    </citation>
    <scope>NUCLEOTIDE SEQUENCE [LARGE SCALE GENOMIC DNA]</scope>
    <source>
        <strain evidence="7 8">AJA010-31</strain>
    </source>
</reference>
<evidence type="ECO:0000259" key="6">
    <source>
        <dbReference type="Pfam" id="PF04116"/>
    </source>
</evidence>
<evidence type="ECO:0000313" key="7">
    <source>
        <dbReference type="EMBL" id="KAL3769964.1"/>
    </source>
</evidence>
<dbReference type="GO" id="GO:0016020">
    <property type="term" value="C:membrane"/>
    <property type="evidence" value="ECO:0007669"/>
    <property type="project" value="UniProtKB-SubCell"/>
</dbReference>
<comment type="subcellular location">
    <subcellularLocation>
        <location evidence="1">Membrane</location>
    </subcellularLocation>
</comment>
<evidence type="ECO:0000256" key="4">
    <source>
        <dbReference type="ARBA" id="ARBA00023136"/>
    </source>
</evidence>
<feature type="transmembrane region" description="Helical" evidence="5">
    <location>
        <begin position="59"/>
        <end position="81"/>
    </location>
</feature>
<evidence type="ECO:0000256" key="1">
    <source>
        <dbReference type="ARBA" id="ARBA00004370"/>
    </source>
</evidence>
<dbReference type="PANTHER" id="PTHR11863">
    <property type="entry name" value="STEROL DESATURASE"/>
    <property type="match status" value="1"/>
</dbReference>
<keyword evidence="4 5" id="KW-0472">Membrane</keyword>
<gene>
    <name evidence="7" type="ORF">ACHAWO_000153</name>
</gene>
<evidence type="ECO:0000256" key="5">
    <source>
        <dbReference type="SAM" id="Phobius"/>
    </source>
</evidence>
<feature type="transmembrane region" description="Helical" evidence="5">
    <location>
        <begin position="20"/>
        <end position="39"/>
    </location>
</feature>
<comment type="caution">
    <text evidence="7">The sequence shown here is derived from an EMBL/GenBank/DDBJ whole genome shotgun (WGS) entry which is preliminary data.</text>
</comment>
<evidence type="ECO:0000256" key="3">
    <source>
        <dbReference type="ARBA" id="ARBA00022989"/>
    </source>
</evidence>
<evidence type="ECO:0000256" key="2">
    <source>
        <dbReference type="ARBA" id="ARBA00022692"/>
    </source>
</evidence>
<proteinExistence type="predicted"/>
<evidence type="ECO:0000313" key="8">
    <source>
        <dbReference type="Proteomes" id="UP001530400"/>
    </source>
</evidence>
<protein>
    <recommendedName>
        <fullName evidence="6">Fatty acid hydroxylase domain-containing protein</fullName>
    </recommendedName>
</protein>
<feature type="domain" description="Fatty acid hydroxylase" evidence="6">
    <location>
        <begin position="163"/>
        <end position="294"/>
    </location>
</feature>
<dbReference type="InterPro" id="IPR050307">
    <property type="entry name" value="Sterol_Desaturase_Related"/>
</dbReference>
<dbReference type="Proteomes" id="UP001530400">
    <property type="component" value="Unassembled WGS sequence"/>
</dbReference>
<feature type="transmembrane region" description="Helical" evidence="5">
    <location>
        <begin position="161"/>
        <end position="179"/>
    </location>
</feature>
<dbReference type="Pfam" id="PF04116">
    <property type="entry name" value="FA_hydroxylase"/>
    <property type="match status" value="1"/>
</dbReference>
<keyword evidence="8" id="KW-1185">Reference proteome</keyword>
<keyword evidence="2 5" id="KW-0812">Transmembrane</keyword>
<accession>A0ABD3N2W0</accession>
<feature type="transmembrane region" description="Helical" evidence="5">
    <location>
        <begin position="121"/>
        <end position="141"/>
    </location>
</feature>
<dbReference type="AlphaFoldDB" id="A0ABD3N2W0"/>
<name>A0ABD3N2W0_9STRA</name>
<organism evidence="7 8">
    <name type="scientific">Cyclotella atomus</name>
    <dbReference type="NCBI Taxonomy" id="382360"/>
    <lineage>
        <taxon>Eukaryota</taxon>
        <taxon>Sar</taxon>
        <taxon>Stramenopiles</taxon>
        <taxon>Ochrophyta</taxon>
        <taxon>Bacillariophyta</taxon>
        <taxon>Coscinodiscophyceae</taxon>
        <taxon>Thalassiosirophycidae</taxon>
        <taxon>Stephanodiscales</taxon>
        <taxon>Stephanodiscaceae</taxon>
        <taxon>Cyclotella</taxon>
    </lineage>
</organism>
<keyword evidence="3 5" id="KW-1133">Transmembrane helix</keyword>
<sequence>MAKSSAEKCNVTLQGSPSIWMLAAAIQSAIWFFAIPPLLKPHWSSFFDGFSSSIAEATLFLMIIPFFLLYMLVVALPPYLLQWKCFEQYKISNLSWPWLDDRATVRDAFWKLTYKTIKLECVLMFILFPLMLCTKAIIVSHSALSFSDDNWPTYAKSSVDLISLALVHEFFFYWTHRVFHMYPQLYKYHKVHHEYKQNNVLASQYFHPIDFILSIGGPAILTTVIVQPHSITQFQFGLWILCANFDDHLGYAFPWSPVRWFPLAPATDCHEFHHSVNMGCYSSKLILWDVIFGTDQAYRKWREGRCSTAD</sequence>